<dbReference type="CDD" id="cd06225">
    <property type="entry name" value="HAMP"/>
    <property type="match status" value="1"/>
</dbReference>
<keyword evidence="3 5" id="KW-0807">Transducer</keyword>
<feature type="transmembrane region" description="Helical" evidence="8">
    <location>
        <begin position="13"/>
        <end position="33"/>
    </location>
</feature>
<reference evidence="12 13" key="1">
    <citation type="submission" date="2017-08" db="EMBL/GenBank/DDBJ databases">
        <authorList>
            <person name="de Groot N.N."/>
        </authorList>
    </citation>
    <scope>NUCLEOTIDE SEQUENCE [LARGE SCALE GENOMIC DNA]</scope>
    <source>
        <strain evidence="12 13">USBA 855</strain>
    </source>
</reference>
<gene>
    <name evidence="12" type="ORF">SAMN05421509_103355</name>
</gene>
<dbReference type="SMART" id="SM00304">
    <property type="entry name" value="HAMP"/>
    <property type="match status" value="1"/>
</dbReference>
<comment type="subcellular location">
    <subcellularLocation>
        <location evidence="1">Membrane</location>
    </subcellularLocation>
</comment>
<feature type="domain" description="NIT" evidence="11">
    <location>
        <begin position="53"/>
        <end position="303"/>
    </location>
</feature>
<sequence length="646" mass="69619">MKLLHRLSLGQKFTLTLIVPLAVLVWFAMMGALERERTMSSMARLETLAELASRAGALVHQLQRERGMSAGYLGSEGESFGDAIQDQRRATDERLASFEKAFAAVDADTLGGRIADRFGSAREQLEGLTRQRGDVDDLSAETASAIGYYTTINDLLLGGVAALADTTGNGELVQRLGAFYALQEVKERAGIERALLSNAFAADAFNPDLYRRYLTLLGEESAFDETFRSLATPSLIEALETRMASPVVEEVMAMRDTAVQRGVEGGFDISPTTWFDKQTERIDLLNEVALQGGEGLVAAATELRQQARQAFWGYVIGALVALGIAITLAIVVTRSIVVPLKRTLRTIAEREGDLTQRLDVWGNDELAQLNRAFNASTDDIERVVVNIKRSAESVNSASGEIAQGNQDLAQRTEEQSSSIVETASSMEEITSTVKQTAESATQARDLTERLEGEAREGGEVAGHTREAMVSIKESNQQVTSIVEAIDQIAFQTNLLALNASVEAARAGEHGRGFAVVAEEVRTLAQRCADEASQIRTLVGTNVANIDRGEQLASDANDRMSAISEGVQQMAQFVAEIASASQEQSSGVEQVNQAVSQLEEVTQRNAALVEQAAAASKSLDEEAEGMAQAVGHFKVAEPARGERLLAS</sequence>
<evidence type="ECO:0000256" key="1">
    <source>
        <dbReference type="ARBA" id="ARBA00004370"/>
    </source>
</evidence>
<dbReference type="GO" id="GO:0005886">
    <property type="term" value="C:plasma membrane"/>
    <property type="evidence" value="ECO:0007669"/>
    <property type="project" value="TreeGrafter"/>
</dbReference>
<keyword evidence="2" id="KW-0488">Methylation</keyword>
<name>A0A285VJY3_9GAMM</name>
<protein>
    <submittedName>
        <fullName evidence="12">Methyl-accepting chemotaxis protein</fullName>
    </submittedName>
</protein>
<dbReference type="Gene3D" id="1.10.287.950">
    <property type="entry name" value="Methyl-accepting chemotaxis protein"/>
    <property type="match status" value="1"/>
</dbReference>
<dbReference type="GO" id="GO:0007165">
    <property type="term" value="P:signal transduction"/>
    <property type="evidence" value="ECO:0007669"/>
    <property type="project" value="UniProtKB-KW"/>
</dbReference>
<feature type="region of interest" description="Disordered" evidence="7">
    <location>
        <begin position="396"/>
        <end position="416"/>
    </location>
</feature>
<comment type="similarity">
    <text evidence="4">Belongs to the methyl-accepting chemotaxis (MCP) protein family.</text>
</comment>
<dbReference type="PRINTS" id="PR00260">
    <property type="entry name" value="CHEMTRNSDUCR"/>
</dbReference>
<dbReference type="AlphaFoldDB" id="A0A285VJY3"/>
<dbReference type="PANTHER" id="PTHR43531:SF14">
    <property type="entry name" value="METHYL-ACCEPTING CHEMOTAXIS PROTEIN I-RELATED"/>
    <property type="match status" value="1"/>
</dbReference>
<accession>A0A285VJY3</accession>
<dbReference type="PANTHER" id="PTHR43531">
    <property type="entry name" value="PROTEIN ICFG"/>
    <property type="match status" value="1"/>
</dbReference>
<keyword evidence="6" id="KW-0175">Coiled coil</keyword>
<evidence type="ECO:0000313" key="13">
    <source>
        <dbReference type="Proteomes" id="UP000219023"/>
    </source>
</evidence>
<evidence type="ECO:0000256" key="3">
    <source>
        <dbReference type="ARBA" id="ARBA00023224"/>
    </source>
</evidence>
<dbReference type="GO" id="GO:0006935">
    <property type="term" value="P:chemotaxis"/>
    <property type="evidence" value="ECO:0007669"/>
    <property type="project" value="InterPro"/>
</dbReference>
<dbReference type="InterPro" id="IPR003660">
    <property type="entry name" value="HAMP_dom"/>
</dbReference>
<keyword evidence="8" id="KW-0812">Transmembrane</keyword>
<feature type="domain" description="HAMP" evidence="10">
    <location>
        <begin position="334"/>
        <end position="385"/>
    </location>
</feature>
<dbReference type="InterPro" id="IPR010910">
    <property type="entry name" value="Nitrate/nitrite_sensing_bac"/>
</dbReference>
<evidence type="ECO:0000259" key="11">
    <source>
        <dbReference type="PROSITE" id="PS50906"/>
    </source>
</evidence>
<dbReference type="EMBL" id="OBQJ01000003">
    <property type="protein sequence ID" value="SOC54424.1"/>
    <property type="molecule type" value="Genomic_DNA"/>
</dbReference>
<keyword evidence="8" id="KW-1133">Transmembrane helix</keyword>
<dbReference type="PROSITE" id="PS50885">
    <property type="entry name" value="HAMP"/>
    <property type="match status" value="1"/>
</dbReference>
<dbReference type="Proteomes" id="UP000219023">
    <property type="component" value="Unassembled WGS sequence"/>
</dbReference>
<dbReference type="RefSeq" id="WP_097022532.1">
    <property type="nucleotide sequence ID" value="NZ_OBQJ01000003.1"/>
</dbReference>
<organism evidence="12 13">
    <name type="scientific">Chromohalobacter canadensis</name>
    <dbReference type="NCBI Taxonomy" id="141389"/>
    <lineage>
        <taxon>Bacteria</taxon>
        <taxon>Pseudomonadati</taxon>
        <taxon>Pseudomonadota</taxon>
        <taxon>Gammaproteobacteria</taxon>
        <taxon>Oceanospirillales</taxon>
        <taxon>Halomonadaceae</taxon>
        <taxon>Chromohalobacter</taxon>
    </lineage>
</organism>
<dbReference type="SMART" id="SM00283">
    <property type="entry name" value="MA"/>
    <property type="match status" value="1"/>
</dbReference>
<feature type="domain" description="Methyl-accepting transducer" evidence="9">
    <location>
        <begin position="390"/>
        <end position="619"/>
    </location>
</feature>
<evidence type="ECO:0000256" key="4">
    <source>
        <dbReference type="ARBA" id="ARBA00029447"/>
    </source>
</evidence>
<keyword evidence="8" id="KW-0472">Membrane</keyword>
<evidence type="ECO:0000256" key="6">
    <source>
        <dbReference type="SAM" id="Coils"/>
    </source>
</evidence>
<dbReference type="InterPro" id="IPR051310">
    <property type="entry name" value="MCP_chemotaxis"/>
</dbReference>
<evidence type="ECO:0000256" key="2">
    <source>
        <dbReference type="ARBA" id="ARBA00022481"/>
    </source>
</evidence>
<dbReference type="OrthoDB" id="2489132at2"/>
<evidence type="ECO:0000259" key="10">
    <source>
        <dbReference type="PROSITE" id="PS50885"/>
    </source>
</evidence>
<evidence type="ECO:0000259" key="9">
    <source>
        <dbReference type="PROSITE" id="PS50111"/>
    </source>
</evidence>
<dbReference type="GO" id="GO:0004888">
    <property type="term" value="F:transmembrane signaling receptor activity"/>
    <property type="evidence" value="ECO:0007669"/>
    <property type="project" value="InterPro"/>
</dbReference>
<feature type="coiled-coil region" evidence="6">
    <location>
        <begin position="590"/>
        <end position="617"/>
    </location>
</feature>
<dbReference type="SUPFAM" id="SSF58104">
    <property type="entry name" value="Methyl-accepting chemotaxis protein (MCP) signaling domain"/>
    <property type="match status" value="1"/>
</dbReference>
<dbReference type="InterPro" id="IPR004089">
    <property type="entry name" value="MCPsignal_dom"/>
</dbReference>
<dbReference type="PROSITE" id="PS50111">
    <property type="entry name" value="CHEMOTAXIS_TRANSDUC_2"/>
    <property type="match status" value="1"/>
</dbReference>
<dbReference type="Pfam" id="PF00672">
    <property type="entry name" value="HAMP"/>
    <property type="match status" value="1"/>
</dbReference>
<proteinExistence type="inferred from homology"/>
<dbReference type="FunFam" id="1.10.287.950:FF:000001">
    <property type="entry name" value="Methyl-accepting chemotaxis sensory transducer"/>
    <property type="match status" value="1"/>
</dbReference>
<evidence type="ECO:0000256" key="5">
    <source>
        <dbReference type="PROSITE-ProRule" id="PRU00284"/>
    </source>
</evidence>
<evidence type="ECO:0000256" key="7">
    <source>
        <dbReference type="SAM" id="MobiDB-lite"/>
    </source>
</evidence>
<dbReference type="PROSITE" id="PS50906">
    <property type="entry name" value="NIT"/>
    <property type="match status" value="1"/>
</dbReference>
<dbReference type="CDD" id="cd11386">
    <property type="entry name" value="MCP_signal"/>
    <property type="match status" value="1"/>
</dbReference>
<evidence type="ECO:0000256" key="8">
    <source>
        <dbReference type="SAM" id="Phobius"/>
    </source>
</evidence>
<dbReference type="InterPro" id="IPR013587">
    <property type="entry name" value="Nitrate/nitrite_sensing"/>
</dbReference>
<dbReference type="Pfam" id="PF08376">
    <property type="entry name" value="NIT"/>
    <property type="match status" value="1"/>
</dbReference>
<feature type="transmembrane region" description="Helical" evidence="8">
    <location>
        <begin position="311"/>
        <end position="332"/>
    </location>
</feature>
<evidence type="ECO:0000313" key="12">
    <source>
        <dbReference type="EMBL" id="SOC54424.1"/>
    </source>
</evidence>
<dbReference type="InterPro" id="IPR004090">
    <property type="entry name" value="Chemotax_Me-accpt_rcpt"/>
</dbReference>
<dbReference type="Pfam" id="PF00015">
    <property type="entry name" value="MCPsignal"/>
    <property type="match status" value="1"/>
</dbReference>